<dbReference type="PANTHER" id="PTHR10357">
    <property type="entry name" value="ALPHA-AMYLASE FAMILY MEMBER"/>
    <property type="match status" value="1"/>
</dbReference>
<dbReference type="RefSeq" id="WP_186736539.1">
    <property type="nucleotide sequence ID" value="NZ_VFIA01000005.1"/>
</dbReference>
<dbReference type="InterPro" id="IPR045857">
    <property type="entry name" value="O16G_dom_2"/>
</dbReference>
<keyword evidence="2" id="KW-0378">Hydrolase</keyword>
<proteinExistence type="inferred from homology"/>
<dbReference type="SMART" id="SM00642">
    <property type="entry name" value="Aamy"/>
    <property type="match status" value="1"/>
</dbReference>
<accession>A0ABR6W3L8</accession>
<gene>
    <name evidence="5" type="ORF">FH603_1214</name>
</gene>
<dbReference type="Gene3D" id="3.20.20.80">
    <property type="entry name" value="Glycosidases"/>
    <property type="match status" value="1"/>
</dbReference>
<dbReference type="GO" id="GO:0016798">
    <property type="term" value="F:hydrolase activity, acting on glycosyl bonds"/>
    <property type="evidence" value="ECO:0007669"/>
    <property type="project" value="UniProtKB-KW"/>
</dbReference>
<comment type="caution">
    <text evidence="5">The sequence shown here is derived from an EMBL/GenBank/DDBJ whole genome shotgun (WGS) entry which is preliminary data.</text>
</comment>
<dbReference type="CDD" id="cd11316">
    <property type="entry name" value="AmyAc_bac2_AmyA"/>
    <property type="match status" value="1"/>
</dbReference>
<keyword evidence="6" id="KW-1185">Reference proteome</keyword>
<dbReference type="PANTHER" id="PTHR10357:SF179">
    <property type="entry name" value="NEUTRAL AND BASIC AMINO ACID TRANSPORT PROTEIN RBAT"/>
    <property type="match status" value="1"/>
</dbReference>
<dbReference type="Pfam" id="PF00128">
    <property type="entry name" value="Alpha-amylase"/>
    <property type="match status" value="1"/>
</dbReference>
<evidence type="ECO:0000256" key="1">
    <source>
        <dbReference type="ARBA" id="ARBA00008061"/>
    </source>
</evidence>
<dbReference type="InterPro" id="IPR056300">
    <property type="entry name" value="SusG-like_C"/>
</dbReference>
<sequence length="514" mass="58386">MTANSTSSIQSNIPSKTLSVGHTGVHYEIFVRSFADSNGDGIGDLNGVTNNLDYLQDLGVSAIWLMPISPSLTYHKYDVTDYYGIDPEYGTLDDFRRLVAEAHRRGIAVLIDLVLHHTSIRHPWFMEASKGPLNPYWHYYHWLTSAEIKARKLATRDITADSGERSPWHAVAGSTYPERYYGMFWSGMPDLNFDHPPVREEMFKIARYWLNDIGIDGFRLDAARHLYRESEEPKNHQFWQEFGREVEAARPGAYTVGEVWTRPERIAPYFRGLKANFNFDLSLALDEVVRRGDDTEDLVEFLAYVHSTFAGVNPDFIDGIMLSNHDQNRIGSALKGNIDKLKVAASLLLTLPGNPYLYYGEEIGMLGMKPDETIREPFLWDVRARDRQRTSWRRGRYTTSQTVKPLAEQQANPDSLFAHYKRLIHARNAHPVLNDNLSRLEQTGIRQRGIIAFIRRSATGSRVLVVHNLTGKPINVVFSPDESWCRCVVFATHEGVGYQGGTVTVPGYGCVVIE</sequence>
<keyword evidence="3 5" id="KW-0326">Glycosidase</keyword>
<evidence type="ECO:0000313" key="6">
    <source>
        <dbReference type="Proteomes" id="UP000700732"/>
    </source>
</evidence>
<dbReference type="Gene3D" id="3.90.400.10">
    <property type="entry name" value="Oligo-1,6-glucosidase, Domain 2"/>
    <property type="match status" value="1"/>
</dbReference>
<dbReference type="InterPro" id="IPR017853">
    <property type="entry name" value="GH"/>
</dbReference>
<feature type="domain" description="Glycosyl hydrolase family 13 catalytic" evidence="4">
    <location>
        <begin position="28"/>
        <end position="393"/>
    </location>
</feature>
<evidence type="ECO:0000259" key="4">
    <source>
        <dbReference type="SMART" id="SM00642"/>
    </source>
</evidence>
<dbReference type="SUPFAM" id="SSF51445">
    <property type="entry name" value="(Trans)glycosidases"/>
    <property type="match status" value="1"/>
</dbReference>
<evidence type="ECO:0000256" key="2">
    <source>
        <dbReference type="ARBA" id="ARBA00022801"/>
    </source>
</evidence>
<protein>
    <submittedName>
        <fullName evidence="5">Glycosidase</fullName>
    </submittedName>
</protein>
<organism evidence="5 6">
    <name type="scientific">Spirosoma utsteinense</name>
    <dbReference type="NCBI Taxonomy" id="2585773"/>
    <lineage>
        <taxon>Bacteria</taxon>
        <taxon>Pseudomonadati</taxon>
        <taxon>Bacteroidota</taxon>
        <taxon>Cytophagia</taxon>
        <taxon>Cytophagales</taxon>
        <taxon>Cytophagaceae</taxon>
        <taxon>Spirosoma</taxon>
    </lineage>
</organism>
<dbReference type="Proteomes" id="UP000700732">
    <property type="component" value="Unassembled WGS sequence"/>
</dbReference>
<reference evidence="5 6" key="1">
    <citation type="submission" date="2019-06" db="EMBL/GenBank/DDBJ databases">
        <title>Spirosoma utsteinense sp. nov. isolated from Antarctic ice-free soils.</title>
        <authorList>
            <person name="Tahon G."/>
        </authorList>
    </citation>
    <scope>NUCLEOTIDE SEQUENCE [LARGE SCALE GENOMIC DNA]</scope>
    <source>
        <strain evidence="5 6">LMG 31447</strain>
    </source>
</reference>
<dbReference type="Pfam" id="PF23915">
    <property type="entry name" value="SusG_C"/>
    <property type="match status" value="1"/>
</dbReference>
<name>A0ABR6W3L8_9BACT</name>
<dbReference type="InterPro" id="IPR006047">
    <property type="entry name" value="GH13_cat_dom"/>
</dbReference>
<evidence type="ECO:0000256" key="3">
    <source>
        <dbReference type="ARBA" id="ARBA00023295"/>
    </source>
</evidence>
<evidence type="ECO:0000313" key="5">
    <source>
        <dbReference type="EMBL" id="MBC3790723.1"/>
    </source>
</evidence>
<comment type="similarity">
    <text evidence="1">Belongs to the glycosyl hydrolase 13 family.</text>
</comment>
<dbReference type="EMBL" id="VFIA01000005">
    <property type="protein sequence ID" value="MBC3790723.1"/>
    <property type="molecule type" value="Genomic_DNA"/>
</dbReference>